<dbReference type="PROSITE" id="PS01096">
    <property type="entry name" value="PPIC_PPIASE_1"/>
    <property type="match status" value="1"/>
</dbReference>
<dbReference type="PROSITE" id="PS50198">
    <property type="entry name" value="PPIC_PPIASE_2"/>
    <property type="match status" value="1"/>
</dbReference>
<dbReference type="Pfam" id="PF13616">
    <property type="entry name" value="Rotamase_3"/>
    <property type="match status" value="1"/>
</dbReference>
<dbReference type="SUPFAM" id="SSF109998">
    <property type="entry name" value="Triger factor/SurA peptide-binding domain-like"/>
    <property type="match status" value="1"/>
</dbReference>
<evidence type="ECO:0000256" key="2">
    <source>
        <dbReference type="ARBA" id="ARBA00004193"/>
    </source>
</evidence>
<dbReference type="Gene3D" id="3.10.50.40">
    <property type="match status" value="1"/>
</dbReference>
<evidence type="ECO:0000256" key="4">
    <source>
        <dbReference type="ARBA" id="ARBA00022475"/>
    </source>
</evidence>
<dbReference type="InterPro" id="IPR023058">
    <property type="entry name" value="PPIase_PpiC_CS"/>
</dbReference>
<keyword evidence="9 11" id="KW-0413">Isomerase</keyword>
<dbReference type="EMBL" id="MLQR01000004">
    <property type="protein sequence ID" value="OIJ16546.1"/>
    <property type="molecule type" value="Genomic_DNA"/>
</dbReference>
<evidence type="ECO:0000313" key="15">
    <source>
        <dbReference type="Proteomes" id="UP000179524"/>
    </source>
</evidence>
<dbReference type="InterPro" id="IPR027304">
    <property type="entry name" value="Trigger_fact/SurA_dom_sf"/>
</dbReference>
<keyword evidence="6 11" id="KW-0697">Rotamase</keyword>
<gene>
    <name evidence="11" type="primary">prsA</name>
    <name evidence="14" type="ORF">BKP37_04730</name>
</gene>
<name>A0A1S2LW33_9BACI</name>
<evidence type="ECO:0000256" key="3">
    <source>
        <dbReference type="ARBA" id="ARBA00006071"/>
    </source>
</evidence>
<dbReference type="HAMAP" id="MF_01145">
    <property type="entry name" value="Foldase_PrsA"/>
    <property type="match status" value="1"/>
</dbReference>
<proteinExistence type="inferred from homology"/>
<comment type="function">
    <text evidence="11">Plays a major role in protein secretion by helping the post-translocational extracellular folding of several secreted proteins.</text>
</comment>
<dbReference type="PROSITE" id="PS51257">
    <property type="entry name" value="PROKAR_LIPOPROTEIN"/>
    <property type="match status" value="1"/>
</dbReference>
<keyword evidence="7 11" id="KW-0472">Membrane</keyword>
<dbReference type="Gene3D" id="1.10.4030.10">
    <property type="entry name" value="Porin chaperone SurA, peptide-binding domain"/>
    <property type="match status" value="1"/>
</dbReference>
<keyword evidence="5 11" id="KW-0732">Signal</keyword>
<evidence type="ECO:0000256" key="12">
    <source>
        <dbReference type="SAM" id="SignalP"/>
    </source>
</evidence>
<evidence type="ECO:0000256" key="1">
    <source>
        <dbReference type="ARBA" id="ARBA00000971"/>
    </source>
</evidence>
<dbReference type="InterPro" id="IPR023059">
    <property type="entry name" value="Foldase_PrsA"/>
</dbReference>
<dbReference type="InterPro" id="IPR050245">
    <property type="entry name" value="PrsA_foldase"/>
</dbReference>
<feature type="signal peptide" evidence="12">
    <location>
        <begin position="1"/>
        <end position="24"/>
    </location>
</feature>
<organism evidence="14 15">
    <name type="scientific">Anaerobacillus alkalilacustris</name>
    <dbReference type="NCBI Taxonomy" id="393763"/>
    <lineage>
        <taxon>Bacteria</taxon>
        <taxon>Bacillati</taxon>
        <taxon>Bacillota</taxon>
        <taxon>Bacilli</taxon>
        <taxon>Bacillales</taxon>
        <taxon>Bacillaceae</taxon>
        <taxon>Anaerobacillus</taxon>
    </lineage>
</organism>
<reference evidence="14 15" key="1">
    <citation type="submission" date="2016-10" db="EMBL/GenBank/DDBJ databases">
        <title>Draft genome sequences of four alkaliphilic bacteria belonging to the Anaerobacillus genus.</title>
        <authorList>
            <person name="Bassil N.M."/>
            <person name="Lloyd J.R."/>
        </authorList>
    </citation>
    <scope>NUCLEOTIDE SEQUENCE [LARGE SCALE GENOMIC DNA]</scope>
    <source>
        <strain evidence="14 15">DSM 18345</strain>
    </source>
</reference>
<dbReference type="InterPro" id="IPR046357">
    <property type="entry name" value="PPIase_dom_sf"/>
</dbReference>
<accession>A0A1S2LW33</accession>
<evidence type="ECO:0000256" key="7">
    <source>
        <dbReference type="ARBA" id="ARBA00023136"/>
    </source>
</evidence>
<dbReference type="PANTHER" id="PTHR47245">
    <property type="entry name" value="PEPTIDYLPROLYL ISOMERASE"/>
    <property type="match status" value="1"/>
</dbReference>
<dbReference type="EC" id="5.2.1.8" evidence="11"/>
<feature type="chain" id="PRO_5010211463" description="Foldase protein PrsA" evidence="12">
    <location>
        <begin position="25"/>
        <end position="288"/>
    </location>
</feature>
<comment type="subcellular location">
    <subcellularLocation>
        <location evidence="2 11">Cell membrane</location>
        <topology evidence="2 11">Lipid-anchor</topology>
    </subcellularLocation>
</comment>
<keyword evidence="8 11" id="KW-0564">Palmitate</keyword>
<evidence type="ECO:0000313" key="14">
    <source>
        <dbReference type="EMBL" id="OIJ16546.1"/>
    </source>
</evidence>
<evidence type="ECO:0000256" key="9">
    <source>
        <dbReference type="ARBA" id="ARBA00023235"/>
    </source>
</evidence>
<evidence type="ECO:0000259" key="13">
    <source>
        <dbReference type="PROSITE" id="PS50198"/>
    </source>
</evidence>
<dbReference type="SUPFAM" id="SSF54534">
    <property type="entry name" value="FKBP-like"/>
    <property type="match status" value="1"/>
</dbReference>
<dbReference type="PANTHER" id="PTHR47245:SF1">
    <property type="entry name" value="FOLDASE PROTEIN PRSA"/>
    <property type="match status" value="1"/>
</dbReference>
<evidence type="ECO:0000256" key="5">
    <source>
        <dbReference type="ARBA" id="ARBA00022729"/>
    </source>
</evidence>
<dbReference type="GO" id="GO:0003755">
    <property type="term" value="F:peptidyl-prolyl cis-trans isomerase activity"/>
    <property type="evidence" value="ECO:0007669"/>
    <property type="project" value="UniProtKB-UniRule"/>
</dbReference>
<dbReference type="GO" id="GO:0006457">
    <property type="term" value="P:protein folding"/>
    <property type="evidence" value="ECO:0007669"/>
    <property type="project" value="UniProtKB-UniRule"/>
</dbReference>
<dbReference type="Proteomes" id="UP000179524">
    <property type="component" value="Unassembled WGS sequence"/>
</dbReference>
<sequence>MKKLITAFALTGLLALSACTGANTNEDRVIAEVEGIAITEAEFITQLKEAHGDQVLTMLVQEKLFEAEAEKLNITEEDVNNELDKVREAYVLTDDDDFTNFLLVQGFSDESEFITLVKQHLVIQKIASQDVEVTEEEVLKEYEAGKEVEASHILVSDLDTAEEILDKLNDGEDFSELAQEHSIDPGSGAEGGQLGSFERGRMVPEFEDVAFSLEVGEISDPVQSDFGYHIIKVTDRTPFEEDFEDVKEELEELLARRQSRPIDEVQRELMNNAKINIKDNQFKHLFNN</sequence>
<evidence type="ECO:0000256" key="10">
    <source>
        <dbReference type="ARBA" id="ARBA00023288"/>
    </source>
</evidence>
<evidence type="ECO:0000256" key="11">
    <source>
        <dbReference type="HAMAP-Rule" id="MF_01145"/>
    </source>
</evidence>
<protein>
    <recommendedName>
        <fullName evidence="11">Foldase protein PrsA</fullName>
        <ecNumber evidence="11">5.2.1.8</ecNumber>
    </recommendedName>
</protein>
<dbReference type="GO" id="GO:0005886">
    <property type="term" value="C:plasma membrane"/>
    <property type="evidence" value="ECO:0007669"/>
    <property type="project" value="UniProtKB-SubCell"/>
</dbReference>
<comment type="catalytic activity">
    <reaction evidence="1 11">
        <text>[protein]-peptidylproline (omega=180) = [protein]-peptidylproline (omega=0)</text>
        <dbReference type="Rhea" id="RHEA:16237"/>
        <dbReference type="Rhea" id="RHEA-COMP:10747"/>
        <dbReference type="Rhea" id="RHEA-COMP:10748"/>
        <dbReference type="ChEBI" id="CHEBI:83833"/>
        <dbReference type="ChEBI" id="CHEBI:83834"/>
        <dbReference type="EC" id="5.2.1.8"/>
    </reaction>
</comment>
<dbReference type="InterPro" id="IPR000297">
    <property type="entry name" value="PPIase_PpiC"/>
</dbReference>
<keyword evidence="4 11" id="KW-1003">Cell membrane</keyword>
<dbReference type="RefSeq" id="WP_071308529.1">
    <property type="nucleotide sequence ID" value="NZ_MLQR01000004.1"/>
</dbReference>
<feature type="domain" description="PpiC" evidence="13">
    <location>
        <begin position="145"/>
        <end position="235"/>
    </location>
</feature>
<comment type="caution">
    <text evidence="14">The sequence shown here is derived from an EMBL/GenBank/DDBJ whole genome shotgun (WGS) entry which is preliminary data.</text>
</comment>
<keyword evidence="10 11" id="KW-0449">Lipoprotein</keyword>
<dbReference type="AlphaFoldDB" id="A0A1S2LW33"/>
<keyword evidence="15" id="KW-1185">Reference proteome</keyword>
<comment type="similarity">
    <text evidence="3 11">Belongs to the PrsA family.</text>
</comment>
<evidence type="ECO:0000256" key="8">
    <source>
        <dbReference type="ARBA" id="ARBA00023139"/>
    </source>
</evidence>
<evidence type="ECO:0000256" key="6">
    <source>
        <dbReference type="ARBA" id="ARBA00023110"/>
    </source>
</evidence>